<protein>
    <recommendedName>
        <fullName evidence="9">BZIP domain-containing protein</fullName>
    </recommendedName>
</protein>
<dbReference type="GO" id="GO:0030968">
    <property type="term" value="P:endoplasmic reticulum unfolded protein response"/>
    <property type="evidence" value="ECO:0007669"/>
    <property type="project" value="TreeGrafter"/>
</dbReference>
<dbReference type="CDD" id="cd14700">
    <property type="entry name" value="bZIP_ATF6"/>
    <property type="match status" value="1"/>
</dbReference>
<name>A0A0B7A510_9EUPU</name>
<accession>A0A0B7A510</accession>
<dbReference type="GO" id="GO:0016020">
    <property type="term" value="C:membrane"/>
    <property type="evidence" value="ECO:0007669"/>
    <property type="project" value="UniProtKB-SubCell"/>
</dbReference>
<dbReference type="InterPro" id="IPR046347">
    <property type="entry name" value="bZIP_sf"/>
</dbReference>
<evidence type="ECO:0000313" key="10">
    <source>
        <dbReference type="EMBL" id="CEK75050.1"/>
    </source>
</evidence>
<feature type="region of interest" description="Disordered" evidence="8">
    <location>
        <begin position="425"/>
        <end position="478"/>
    </location>
</feature>
<evidence type="ECO:0000256" key="3">
    <source>
        <dbReference type="ARBA" id="ARBA00023015"/>
    </source>
</evidence>
<dbReference type="PANTHER" id="PTHR46164:SF3">
    <property type="entry name" value="ATF6, ISOFORM C"/>
    <property type="match status" value="1"/>
</dbReference>
<evidence type="ECO:0000256" key="1">
    <source>
        <dbReference type="ARBA" id="ARBA00004167"/>
    </source>
</evidence>
<comment type="similarity">
    <text evidence="2">Belongs to the bZIP family. ATF subfamily.</text>
</comment>
<keyword evidence="3" id="KW-0805">Transcription regulation</keyword>
<feature type="region of interest" description="Disordered" evidence="8">
    <location>
        <begin position="280"/>
        <end position="313"/>
    </location>
</feature>
<dbReference type="GO" id="GO:0000981">
    <property type="term" value="F:DNA-binding transcription factor activity, RNA polymerase II-specific"/>
    <property type="evidence" value="ECO:0007669"/>
    <property type="project" value="TreeGrafter"/>
</dbReference>
<dbReference type="PROSITE" id="PS50217">
    <property type="entry name" value="BZIP"/>
    <property type="match status" value="1"/>
</dbReference>
<comment type="subcellular location">
    <subcellularLocation>
        <location evidence="1">Membrane</location>
        <topology evidence="1">Single-pass membrane protein</topology>
    </subcellularLocation>
</comment>
<dbReference type="Gene3D" id="1.20.5.170">
    <property type="match status" value="1"/>
</dbReference>
<feature type="domain" description="BZIP" evidence="9">
    <location>
        <begin position="85"/>
        <end position="148"/>
    </location>
</feature>
<keyword evidence="5" id="KW-0804">Transcription</keyword>
<reference evidence="10" key="1">
    <citation type="submission" date="2014-12" db="EMBL/GenBank/DDBJ databases">
        <title>Insight into the proteome of Arion vulgaris.</title>
        <authorList>
            <person name="Aradska J."/>
            <person name="Bulat T."/>
            <person name="Smidak R."/>
            <person name="Sarate P."/>
            <person name="Gangsoo J."/>
            <person name="Sialana F."/>
            <person name="Bilban M."/>
            <person name="Lubec G."/>
        </authorList>
    </citation>
    <scope>NUCLEOTIDE SEQUENCE</scope>
    <source>
        <tissue evidence="10">Skin</tissue>
    </source>
</reference>
<keyword evidence="4" id="KW-0238">DNA-binding</keyword>
<proteinExistence type="inferred from homology"/>
<evidence type="ECO:0000256" key="2">
    <source>
        <dbReference type="ARBA" id="ARBA00009050"/>
    </source>
</evidence>
<dbReference type="GO" id="GO:0000978">
    <property type="term" value="F:RNA polymerase II cis-regulatory region sequence-specific DNA binding"/>
    <property type="evidence" value="ECO:0007669"/>
    <property type="project" value="TreeGrafter"/>
</dbReference>
<feature type="coiled-coil region" evidence="7">
    <location>
        <begin position="110"/>
        <end position="144"/>
    </location>
</feature>
<sequence>MSALVNGDVKSTLPITLNIDSILNSKIKIKPKPGSEVIIPAGSTQWMSTRATNQVPVSSHQTISMVTPSTNISGGNITAVTDDKSMKRAQRIIKNRESASLSRKKKKEYMTSLEDRLQQCRGENERLQKENENLRQRLQSLQQENSGLKYPNLSPAKKICLMCVGCLLVVNISLFSFISAPTSTSSRPDVTSNSHITGRHLMSMEVDKSSSSSKYNQDIPTNEDMWSTSVLMQFDEELSLLAEKLNITGKLGNMCPMYFNSTESNRLAEQLRMWMISHEEEKKKTEKKQQNKKKDYPPLRRFGPGSFRQQNPGSEIHSPTVTEHIYSVQVFSGGSDPRQKLLNAISRRNDTFYVFSFSTDYFLIPATAHNKTMRPRMSLLMPVVTPSVNETTNRSQNSIGMMQIDCEILSTNIINVHRSAFPEDNHYNSTSYKHQENSNKPVRNSNNASMHPKQKETNITDKIQEQSDWGKLRKSRSG</sequence>
<gene>
    <name evidence="10" type="primary">ORF93749</name>
</gene>
<dbReference type="AlphaFoldDB" id="A0A0B7A510"/>
<evidence type="ECO:0000256" key="8">
    <source>
        <dbReference type="SAM" id="MobiDB-lite"/>
    </source>
</evidence>
<evidence type="ECO:0000256" key="4">
    <source>
        <dbReference type="ARBA" id="ARBA00023125"/>
    </source>
</evidence>
<dbReference type="PANTHER" id="PTHR46164">
    <property type="entry name" value="ATF6, ISOFORM C"/>
    <property type="match status" value="1"/>
</dbReference>
<feature type="compositionally biased region" description="Polar residues" evidence="8">
    <location>
        <begin position="427"/>
        <end position="449"/>
    </location>
</feature>
<evidence type="ECO:0000259" key="9">
    <source>
        <dbReference type="PROSITE" id="PS50217"/>
    </source>
</evidence>
<keyword evidence="6" id="KW-0539">Nucleus</keyword>
<dbReference type="GO" id="GO:0005634">
    <property type="term" value="C:nucleus"/>
    <property type="evidence" value="ECO:0007669"/>
    <property type="project" value="TreeGrafter"/>
</dbReference>
<feature type="compositionally biased region" description="Basic and acidic residues" evidence="8">
    <location>
        <begin position="280"/>
        <end position="298"/>
    </location>
</feature>
<keyword evidence="7" id="KW-0175">Coiled coil</keyword>
<evidence type="ECO:0000256" key="6">
    <source>
        <dbReference type="ARBA" id="ARBA00023242"/>
    </source>
</evidence>
<dbReference type="EMBL" id="HACG01028185">
    <property type="protein sequence ID" value="CEK75050.1"/>
    <property type="molecule type" value="Transcribed_RNA"/>
</dbReference>
<dbReference type="InterPro" id="IPR004827">
    <property type="entry name" value="bZIP"/>
</dbReference>
<feature type="compositionally biased region" description="Basic and acidic residues" evidence="8">
    <location>
        <begin position="453"/>
        <end position="471"/>
    </location>
</feature>
<dbReference type="SMART" id="SM00338">
    <property type="entry name" value="BRLZ"/>
    <property type="match status" value="1"/>
</dbReference>
<dbReference type="SUPFAM" id="SSF57959">
    <property type="entry name" value="Leucine zipper domain"/>
    <property type="match status" value="1"/>
</dbReference>
<dbReference type="Pfam" id="PF00170">
    <property type="entry name" value="bZIP_1"/>
    <property type="match status" value="1"/>
</dbReference>
<organism evidence="10">
    <name type="scientific">Arion vulgaris</name>
    <dbReference type="NCBI Taxonomy" id="1028688"/>
    <lineage>
        <taxon>Eukaryota</taxon>
        <taxon>Metazoa</taxon>
        <taxon>Spiralia</taxon>
        <taxon>Lophotrochozoa</taxon>
        <taxon>Mollusca</taxon>
        <taxon>Gastropoda</taxon>
        <taxon>Heterobranchia</taxon>
        <taxon>Euthyneura</taxon>
        <taxon>Panpulmonata</taxon>
        <taxon>Eupulmonata</taxon>
        <taxon>Stylommatophora</taxon>
        <taxon>Helicina</taxon>
        <taxon>Arionoidea</taxon>
        <taxon>Arionidae</taxon>
        <taxon>Arion</taxon>
    </lineage>
</organism>
<evidence type="ECO:0000256" key="5">
    <source>
        <dbReference type="ARBA" id="ARBA00023163"/>
    </source>
</evidence>
<evidence type="ECO:0000256" key="7">
    <source>
        <dbReference type="SAM" id="Coils"/>
    </source>
</evidence>
<dbReference type="InterPro" id="IPR051882">
    <property type="entry name" value="ATF_bZIP_TF"/>
</dbReference>